<dbReference type="Proteomes" id="UP000633619">
    <property type="component" value="Unassembled WGS sequence"/>
</dbReference>
<dbReference type="Gene3D" id="3.40.50.720">
    <property type="entry name" value="NAD(P)-binding Rossmann-like Domain"/>
    <property type="match status" value="1"/>
</dbReference>
<dbReference type="SUPFAM" id="SSF51735">
    <property type="entry name" value="NAD(P)-binding Rossmann-fold domains"/>
    <property type="match status" value="1"/>
</dbReference>
<feature type="domain" description="RCK C-terminal" evidence="2">
    <location>
        <begin position="153"/>
        <end position="236"/>
    </location>
</feature>
<dbReference type="InterPro" id="IPR036291">
    <property type="entry name" value="NAD(P)-bd_dom_sf"/>
</dbReference>
<dbReference type="GO" id="GO:0006813">
    <property type="term" value="P:potassium ion transport"/>
    <property type="evidence" value="ECO:0007669"/>
    <property type="project" value="InterPro"/>
</dbReference>
<organism evidence="3 4">
    <name type="scientific">Thermoactinomyces intermedius</name>
    <dbReference type="NCBI Taxonomy" id="2024"/>
    <lineage>
        <taxon>Bacteria</taxon>
        <taxon>Bacillati</taxon>
        <taxon>Bacillota</taxon>
        <taxon>Bacilli</taxon>
        <taxon>Bacillales</taxon>
        <taxon>Thermoactinomycetaceae</taxon>
        <taxon>Thermoactinomyces</taxon>
    </lineage>
</organism>
<reference evidence="3 4" key="1">
    <citation type="submission" date="2020-12" db="EMBL/GenBank/DDBJ databases">
        <title>WGS of Thermoactinomyces spp.</title>
        <authorList>
            <person name="Cheng K."/>
        </authorList>
    </citation>
    <scope>NUCLEOTIDE SEQUENCE [LARGE SCALE GENOMIC DNA]</scope>
    <source>
        <strain evidence="4">CICC 10671\DSM 43846</strain>
    </source>
</reference>
<accession>A0A8I1ACQ6</accession>
<dbReference type="PROSITE" id="PS51201">
    <property type="entry name" value="RCK_N"/>
    <property type="match status" value="1"/>
</dbReference>
<sequence length="236" mass="26493">MKKLRRKLLWKKEVDKRLEIKTFAVIGLGRFGGTMARTLHEMGYEVLAIDKDASRVQEMSQIVTHAVEADTTDENALKSLGIRNFDVVIVAIGNDIQSSILTTLLLKEIGCKQVVVKAINELHWKVLDKIGADRVVFPERDMGVRMVHSLISPNILDYIELSNDYSIIEIIARDFFSGKTLQELDIRARFGCNVMAIKKGNTFNIAPSASDAIHEGDVLIVIGHNKDLQKLQEHAK</sequence>
<dbReference type="Gene3D" id="3.30.70.1450">
    <property type="entry name" value="Regulator of K+ conductance, C-terminal domain"/>
    <property type="match status" value="1"/>
</dbReference>
<dbReference type="InterPro" id="IPR036721">
    <property type="entry name" value="RCK_C_sf"/>
</dbReference>
<dbReference type="InterPro" id="IPR006037">
    <property type="entry name" value="RCK_C"/>
</dbReference>
<evidence type="ECO:0000259" key="1">
    <source>
        <dbReference type="PROSITE" id="PS51201"/>
    </source>
</evidence>
<feature type="domain" description="RCK N-terminal" evidence="1">
    <location>
        <begin position="20"/>
        <end position="136"/>
    </location>
</feature>
<dbReference type="GO" id="GO:0008324">
    <property type="term" value="F:monoatomic cation transmembrane transporter activity"/>
    <property type="evidence" value="ECO:0007669"/>
    <property type="project" value="InterPro"/>
</dbReference>
<dbReference type="SUPFAM" id="SSF116726">
    <property type="entry name" value="TrkA C-terminal domain-like"/>
    <property type="match status" value="1"/>
</dbReference>
<name>A0A8I1ACQ6_THEIN</name>
<dbReference type="Pfam" id="PF02254">
    <property type="entry name" value="TrkA_N"/>
    <property type="match status" value="1"/>
</dbReference>
<gene>
    <name evidence="3" type="ORF">I8U20_05300</name>
</gene>
<comment type="caution">
    <text evidence="3">The sequence shown here is derived from an EMBL/GenBank/DDBJ whole genome shotgun (WGS) entry which is preliminary data.</text>
</comment>
<dbReference type="RefSeq" id="WP_181732021.1">
    <property type="nucleotide sequence ID" value="NZ_JACEIR010000004.1"/>
</dbReference>
<dbReference type="Pfam" id="PF02080">
    <property type="entry name" value="TrkA_C"/>
    <property type="match status" value="1"/>
</dbReference>
<dbReference type="InterPro" id="IPR003148">
    <property type="entry name" value="RCK_N"/>
</dbReference>
<evidence type="ECO:0000259" key="2">
    <source>
        <dbReference type="PROSITE" id="PS51202"/>
    </source>
</evidence>
<dbReference type="InterPro" id="IPR050721">
    <property type="entry name" value="Trk_Ktr_HKT_K-transport"/>
</dbReference>
<evidence type="ECO:0000313" key="4">
    <source>
        <dbReference type="Proteomes" id="UP000633619"/>
    </source>
</evidence>
<dbReference type="PANTHER" id="PTHR43833:SF7">
    <property type="entry name" value="KTR SYSTEM POTASSIUM UPTAKE PROTEIN C"/>
    <property type="match status" value="1"/>
</dbReference>
<keyword evidence="4" id="KW-1185">Reference proteome</keyword>
<dbReference type="PROSITE" id="PS51202">
    <property type="entry name" value="RCK_C"/>
    <property type="match status" value="1"/>
</dbReference>
<protein>
    <submittedName>
        <fullName evidence="3">TrkA family potassium uptake protein</fullName>
    </submittedName>
</protein>
<proteinExistence type="predicted"/>
<dbReference type="PANTHER" id="PTHR43833">
    <property type="entry name" value="POTASSIUM CHANNEL PROTEIN 2-RELATED-RELATED"/>
    <property type="match status" value="1"/>
</dbReference>
<dbReference type="AlphaFoldDB" id="A0A8I1ACQ6"/>
<evidence type="ECO:0000313" key="3">
    <source>
        <dbReference type="EMBL" id="MBH8594745.1"/>
    </source>
</evidence>
<dbReference type="EMBL" id="JAECVW010000002">
    <property type="protein sequence ID" value="MBH8594745.1"/>
    <property type="molecule type" value="Genomic_DNA"/>
</dbReference>